<evidence type="ECO:0000313" key="11">
    <source>
        <dbReference type="Proteomes" id="UP000429523"/>
    </source>
</evidence>
<evidence type="ECO:0000313" key="14">
    <source>
        <dbReference type="Proteomes" id="UP000440367"/>
    </source>
</evidence>
<evidence type="ECO:0000313" key="19">
    <source>
        <dbReference type="Proteomes" id="UP000486351"/>
    </source>
</evidence>
<dbReference type="Proteomes" id="UP000433483">
    <property type="component" value="Unassembled WGS sequence"/>
</dbReference>
<keyword evidence="12" id="KW-1185">Reference proteome</keyword>
<sequence length="53" mass="5587">MRGLLALRPPFSSSSSAIMAFAVSLSCPGLFVNTGQPWVLPLMDGYPASCLDL</sequence>
<evidence type="ECO:0000313" key="17">
    <source>
        <dbReference type="Proteomes" id="UP000460718"/>
    </source>
</evidence>
<evidence type="ECO:0000313" key="1">
    <source>
        <dbReference type="EMBL" id="KAE8935175.1"/>
    </source>
</evidence>
<evidence type="ECO:0000313" key="5">
    <source>
        <dbReference type="EMBL" id="KAE9141900.1"/>
    </source>
</evidence>
<dbReference type="Proteomes" id="UP000441208">
    <property type="component" value="Unassembled WGS sequence"/>
</dbReference>
<dbReference type="EMBL" id="QXGD01000916">
    <property type="protein sequence ID" value="KAE9220364.1"/>
    <property type="molecule type" value="Genomic_DNA"/>
</dbReference>
<evidence type="ECO:0000313" key="9">
    <source>
        <dbReference type="EMBL" id="KAE9311284.1"/>
    </source>
</evidence>
<evidence type="ECO:0000313" key="20">
    <source>
        <dbReference type="Proteomes" id="UP000488956"/>
    </source>
</evidence>
<dbReference type="EMBL" id="QXFZ01000787">
    <property type="protein sequence ID" value="KAE9104810.1"/>
    <property type="molecule type" value="Genomic_DNA"/>
</dbReference>
<comment type="caution">
    <text evidence="9">The sequence shown here is derived from an EMBL/GenBank/DDBJ whole genome shotgun (WGS) entry which is preliminary data.</text>
</comment>
<evidence type="ECO:0000313" key="12">
    <source>
        <dbReference type="Proteomes" id="UP000433483"/>
    </source>
</evidence>
<dbReference type="EMBL" id="QXGA01000748">
    <property type="protein sequence ID" value="KAE9141900.1"/>
    <property type="molecule type" value="Genomic_DNA"/>
</dbReference>
<dbReference type="EMBL" id="QXFX01000760">
    <property type="protein sequence ID" value="KAE9105130.1"/>
    <property type="molecule type" value="Genomic_DNA"/>
</dbReference>
<evidence type="ECO:0000313" key="4">
    <source>
        <dbReference type="EMBL" id="KAE9105130.1"/>
    </source>
</evidence>
<dbReference type="Proteomes" id="UP000488956">
    <property type="component" value="Unassembled WGS sequence"/>
</dbReference>
<evidence type="ECO:0000313" key="8">
    <source>
        <dbReference type="EMBL" id="KAE9223619.1"/>
    </source>
</evidence>
<dbReference type="Proteomes" id="UP000440732">
    <property type="component" value="Unassembled WGS sequence"/>
</dbReference>
<evidence type="ECO:0000313" key="10">
    <source>
        <dbReference type="EMBL" id="KAE9338509.1"/>
    </source>
</evidence>
<dbReference type="EMBL" id="QXGC01000713">
    <property type="protein sequence ID" value="KAE9223619.1"/>
    <property type="molecule type" value="Genomic_DNA"/>
</dbReference>
<proteinExistence type="predicted"/>
<dbReference type="Proteomes" id="UP000460718">
    <property type="component" value="Unassembled WGS sequence"/>
</dbReference>
<evidence type="ECO:0000313" key="6">
    <source>
        <dbReference type="EMBL" id="KAE9205603.1"/>
    </source>
</evidence>
<dbReference type="Proteomes" id="UP000437068">
    <property type="component" value="Unassembled WGS sequence"/>
</dbReference>
<evidence type="ECO:0000313" key="18">
    <source>
        <dbReference type="Proteomes" id="UP000476176"/>
    </source>
</evidence>
<dbReference type="Proteomes" id="UP000440367">
    <property type="component" value="Unassembled WGS sequence"/>
</dbReference>
<evidence type="ECO:0000313" key="3">
    <source>
        <dbReference type="EMBL" id="KAE9104810.1"/>
    </source>
</evidence>
<evidence type="ECO:0000313" key="7">
    <source>
        <dbReference type="EMBL" id="KAE9220364.1"/>
    </source>
</evidence>
<organism evidence="9 13">
    <name type="scientific">Phytophthora fragariae</name>
    <dbReference type="NCBI Taxonomy" id="53985"/>
    <lineage>
        <taxon>Eukaryota</taxon>
        <taxon>Sar</taxon>
        <taxon>Stramenopiles</taxon>
        <taxon>Oomycota</taxon>
        <taxon>Peronosporomycetes</taxon>
        <taxon>Peronosporales</taxon>
        <taxon>Peronosporaceae</taxon>
        <taxon>Phytophthora</taxon>
    </lineage>
</organism>
<dbReference type="EMBL" id="QXGE01000480">
    <property type="protein sequence ID" value="KAE9311284.1"/>
    <property type="molecule type" value="Genomic_DNA"/>
</dbReference>
<dbReference type="Proteomes" id="UP000429523">
    <property type="component" value="Unassembled WGS sequence"/>
</dbReference>
<evidence type="ECO:0000313" key="2">
    <source>
        <dbReference type="EMBL" id="KAE9012734.1"/>
    </source>
</evidence>
<protein>
    <submittedName>
        <fullName evidence="9">Uncharacterized protein</fullName>
    </submittedName>
</protein>
<dbReference type="EMBL" id="QXFY01000664">
    <property type="protein sequence ID" value="KAE9338509.1"/>
    <property type="molecule type" value="Genomic_DNA"/>
</dbReference>
<evidence type="ECO:0000313" key="13">
    <source>
        <dbReference type="Proteomes" id="UP000437068"/>
    </source>
</evidence>
<evidence type="ECO:0000313" key="16">
    <source>
        <dbReference type="Proteomes" id="UP000441208"/>
    </source>
</evidence>
<dbReference type="AlphaFoldDB" id="A0A6A4DRD9"/>
<dbReference type="EMBL" id="QXFW01000422">
    <property type="protein sequence ID" value="KAE9012734.1"/>
    <property type="molecule type" value="Genomic_DNA"/>
</dbReference>
<dbReference type="EMBL" id="QXGB01000735">
    <property type="protein sequence ID" value="KAE9205603.1"/>
    <property type="molecule type" value="Genomic_DNA"/>
</dbReference>
<dbReference type="Proteomes" id="UP000476176">
    <property type="component" value="Unassembled WGS sequence"/>
</dbReference>
<gene>
    <name evidence="9" type="ORF">PF001_g9804</name>
    <name evidence="7" type="ORF">PF002_g15919</name>
    <name evidence="8" type="ORF">PF004_g12473</name>
    <name evidence="6" type="ORF">PF005_g13341</name>
    <name evidence="5" type="ORF">PF006_g12951</name>
    <name evidence="3" type="ORF">PF007_g13930</name>
    <name evidence="10" type="ORF">PF008_g12029</name>
    <name evidence="1" type="ORF">PF009_g14880</name>
    <name evidence="4" type="ORF">PF010_g13136</name>
    <name evidence="2" type="ORF">PF011_g8785</name>
</gene>
<dbReference type="EMBL" id="QXGF01000831">
    <property type="protein sequence ID" value="KAE8935175.1"/>
    <property type="molecule type" value="Genomic_DNA"/>
</dbReference>
<reference evidence="11 12" key="1">
    <citation type="submission" date="2018-08" db="EMBL/GenBank/DDBJ databases">
        <title>Genomic investigation of the strawberry pathogen Phytophthora fragariae indicates pathogenicity is determined by transcriptional variation in three key races.</title>
        <authorList>
            <person name="Adams T.M."/>
            <person name="Armitage A.D."/>
            <person name="Sobczyk M.K."/>
            <person name="Bates H.J."/>
            <person name="Dunwell J.M."/>
            <person name="Nellist C.F."/>
            <person name="Harrison R.J."/>
        </authorList>
    </citation>
    <scope>NUCLEOTIDE SEQUENCE [LARGE SCALE GENOMIC DNA]</scope>
    <source>
        <strain evidence="9 13">A4</strain>
        <strain evidence="7 14">BC-1</strain>
        <strain evidence="8 18">BC-23</strain>
        <strain evidence="6 12">NOV-27</strain>
        <strain evidence="5 15">NOV-5</strain>
        <strain evidence="3 16">NOV-71</strain>
        <strain evidence="10 19">NOV-77</strain>
        <strain evidence="1 11">NOV-9</strain>
        <strain evidence="4 20">ONT-3</strain>
        <strain evidence="2 17">SCRP245</strain>
    </source>
</reference>
<name>A0A6A4DRD9_9STRA</name>
<accession>A0A6A4DRD9</accession>
<dbReference type="Proteomes" id="UP000486351">
    <property type="component" value="Unassembled WGS sequence"/>
</dbReference>
<evidence type="ECO:0000313" key="15">
    <source>
        <dbReference type="Proteomes" id="UP000440732"/>
    </source>
</evidence>
<dbReference type="PROSITE" id="PS51257">
    <property type="entry name" value="PROKAR_LIPOPROTEIN"/>
    <property type="match status" value="1"/>
</dbReference>